<proteinExistence type="inferred from homology"/>
<dbReference type="InterPro" id="IPR054478">
    <property type="entry name" value="LTN1_UBC"/>
</dbReference>
<organism evidence="17 18">
    <name type="scientific">Owenia fusiformis</name>
    <name type="common">Polychaete worm</name>
    <dbReference type="NCBI Taxonomy" id="6347"/>
    <lineage>
        <taxon>Eukaryota</taxon>
        <taxon>Metazoa</taxon>
        <taxon>Spiralia</taxon>
        <taxon>Lophotrochozoa</taxon>
        <taxon>Annelida</taxon>
        <taxon>Polychaeta</taxon>
        <taxon>Sedentaria</taxon>
        <taxon>Canalipalpata</taxon>
        <taxon>Sabellida</taxon>
        <taxon>Oweniida</taxon>
        <taxon>Oweniidae</taxon>
        <taxon>Owenia</taxon>
    </lineage>
</organism>
<dbReference type="SUPFAM" id="SSF57850">
    <property type="entry name" value="RING/U-box"/>
    <property type="match status" value="1"/>
</dbReference>
<dbReference type="GO" id="GO:1990112">
    <property type="term" value="C:RQC complex"/>
    <property type="evidence" value="ECO:0007669"/>
    <property type="project" value="UniProtKB-UniRule"/>
</dbReference>
<dbReference type="Gene3D" id="3.30.40.10">
    <property type="entry name" value="Zinc/RING finger domain, C3HC4 (zinc finger)"/>
    <property type="match status" value="1"/>
</dbReference>
<evidence type="ECO:0000256" key="4">
    <source>
        <dbReference type="ARBA" id="ARBA00007997"/>
    </source>
</evidence>
<dbReference type="InterPro" id="IPR056241">
    <property type="entry name" value="LTN1_HEAT_5th"/>
</dbReference>
<dbReference type="Proteomes" id="UP000749559">
    <property type="component" value="Unassembled WGS sequence"/>
</dbReference>
<dbReference type="Gene3D" id="1.25.10.10">
    <property type="entry name" value="Leucine-rich Repeat Variant"/>
    <property type="match status" value="1"/>
</dbReference>
<dbReference type="InterPro" id="IPR011016">
    <property type="entry name" value="Znf_RING-CH"/>
</dbReference>
<dbReference type="FunFam" id="3.30.40.10:FF:000038">
    <property type="entry name" value="E3 ubiquitin-protein ligase listerin"/>
    <property type="match status" value="1"/>
</dbReference>
<keyword evidence="13 15" id="KW-0862">Zinc</keyword>
<evidence type="ECO:0000256" key="15">
    <source>
        <dbReference type="RuleBase" id="RU367090"/>
    </source>
</evidence>
<dbReference type="PROSITE" id="PS50089">
    <property type="entry name" value="ZF_RING_2"/>
    <property type="match status" value="1"/>
</dbReference>
<feature type="region of interest" description="Disordered" evidence="16">
    <location>
        <begin position="1"/>
        <end position="35"/>
    </location>
</feature>
<dbReference type="InterPro" id="IPR054477">
    <property type="entry name" value="LTN1_E3_ligase_6th"/>
</dbReference>
<keyword evidence="18" id="KW-1185">Reference proteome</keyword>
<dbReference type="PANTHER" id="PTHR12389:SF0">
    <property type="entry name" value="E3 UBIQUITIN-PROTEIN LIGASE LISTERIN"/>
    <property type="match status" value="1"/>
</dbReference>
<comment type="subunit">
    <text evidence="15">Component of the ribosome quality control complex (RQC).</text>
</comment>
<dbReference type="Pfam" id="PF24618">
    <property type="entry name" value="LTN1_E3_ligase_5th"/>
    <property type="match status" value="1"/>
</dbReference>
<dbReference type="PANTHER" id="PTHR12389">
    <property type="entry name" value="ZINC FINGER PROTEIN 294"/>
    <property type="match status" value="1"/>
</dbReference>
<comment type="catalytic activity">
    <reaction evidence="1 15">
        <text>S-ubiquitinyl-[E2 ubiquitin-conjugating enzyme]-L-cysteine + [acceptor protein]-L-lysine = [E2 ubiquitin-conjugating enzyme]-L-cysteine + N(6)-ubiquitinyl-[acceptor protein]-L-lysine.</text>
        <dbReference type="EC" id="2.3.2.27"/>
    </reaction>
</comment>
<evidence type="ECO:0000256" key="14">
    <source>
        <dbReference type="ARBA" id="ARBA00032366"/>
    </source>
</evidence>
<accession>A0A8J1XH57</accession>
<evidence type="ECO:0000256" key="8">
    <source>
        <dbReference type="ARBA" id="ARBA00022679"/>
    </source>
</evidence>
<gene>
    <name evidence="17" type="ORF">OFUS_LOCUS23505</name>
</gene>
<dbReference type="CDD" id="cd16491">
    <property type="entry name" value="RING-CH-C4HC3_LTN1"/>
    <property type="match status" value="1"/>
</dbReference>
<dbReference type="GO" id="GO:0005829">
    <property type="term" value="C:cytosol"/>
    <property type="evidence" value="ECO:0007669"/>
    <property type="project" value="UniProtKB-SubCell"/>
</dbReference>
<evidence type="ECO:0000256" key="2">
    <source>
        <dbReference type="ARBA" id="ARBA00004514"/>
    </source>
</evidence>
<evidence type="ECO:0000256" key="11">
    <source>
        <dbReference type="ARBA" id="ARBA00022771"/>
    </source>
</evidence>
<dbReference type="EC" id="2.3.2.27" evidence="5 15"/>
<dbReference type="GO" id="GO:0043023">
    <property type="term" value="F:ribosomal large subunit binding"/>
    <property type="evidence" value="ECO:0007669"/>
    <property type="project" value="TreeGrafter"/>
</dbReference>
<dbReference type="Pfam" id="PF22999">
    <property type="entry name" value="LTN1_E3_ligase_6th"/>
    <property type="match status" value="1"/>
</dbReference>
<feature type="region of interest" description="Disordered" evidence="16">
    <location>
        <begin position="549"/>
        <end position="579"/>
    </location>
</feature>
<dbReference type="OrthoDB" id="6108at2759"/>
<comment type="caution">
    <text evidence="17">The sequence shown here is derived from an EMBL/GenBank/DDBJ whole genome shotgun (WGS) entry which is preliminary data.</text>
</comment>
<evidence type="ECO:0000256" key="7">
    <source>
        <dbReference type="ARBA" id="ARBA00022490"/>
    </source>
</evidence>
<evidence type="ECO:0000313" key="18">
    <source>
        <dbReference type="Proteomes" id="UP000749559"/>
    </source>
</evidence>
<dbReference type="SUPFAM" id="SSF48371">
    <property type="entry name" value="ARM repeat"/>
    <property type="match status" value="1"/>
</dbReference>
<comment type="pathway">
    <text evidence="3 15">Protein modification; protein ubiquitination.</text>
</comment>
<dbReference type="Pfam" id="PF23009">
    <property type="entry name" value="UBC_like"/>
    <property type="match status" value="1"/>
</dbReference>
<keyword evidence="11 15" id="KW-0863">Zinc-finger</keyword>
<evidence type="ECO:0000256" key="6">
    <source>
        <dbReference type="ARBA" id="ARBA00017157"/>
    </source>
</evidence>
<dbReference type="InterPro" id="IPR001841">
    <property type="entry name" value="Znf_RING"/>
</dbReference>
<dbReference type="UniPathway" id="UPA00143"/>
<evidence type="ECO:0000256" key="13">
    <source>
        <dbReference type="ARBA" id="ARBA00022833"/>
    </source>
</evidence>
<dbReference type="GO" id="GO:1990116">
    <property type="term" value="P:ribosome-associated ubiquitin-dependent protein catabolic process"/>
    <property type="evidence" value="ECO:0007669"/>
    <property type="project" value="UniProtKB-UniRule"/>
</dbReference>
<evidence type="ECO:0000256" key="16">
    <source>
        <dbReference type="SAM" id="MobiDB-lite"/>
    </source>
</evidence>
<evidence type="ECO:0000256" key="9">
    <source>
        <dbReference type="ARBA" id="ARBA00022723"/>
    </source>
</evidence>
<evidence type="ECO:0000256" key="5">
    <source>
        <dbReference type="ARBA" id="ARBA00012483"/>
    </source>
</evidence>
<name>A0A8J1XH57_OWEFU</name>
<dbReference type="Pfam" id="PF22958">
    <property type="entry name" value="Ltn1_1st"/>
    <property type="match status" value="1"/>
</dbReference>
<protein>
    <recommendedName>
        <fullName evidence="6 15">E3 ubiquitin-protein ligase listerin</fullName>
        <ecNumber evidence="5 15">2.3.2.27</ecNumber>
    </recommendedName>
    <alternativeName>
        <fullName evidence="14 15">RING-type E3 ubiquitin transferase listerin</fullName>
    </alternativeName>
</protein>
<comment type="similarity">
    <text evidence="4 15">Belongs to the LTN1 family.</text>
</comment>
<dbReference type="SMART" id="SM00744">
    <property type="entry name" value="RINGv"/>
    <property type="match status" value="1"/>
</dbReference>
<keyword evidence="9 15" id="KW-0479">Metal-binding</keyword>
<dbReference type="InterPro" id="IPR039804">
    <property type="entry name" value="RING-CH-C4HC3_LTN1"/>
</dbReference>
<sequence>MGGKQKSGQTQANRTKGNVKPSSSSRAAEQLTTPGGATGFVGFGALSGDLGYVPTAQGSDEADSNVDADFRMVLRKLAKKDATTKLKALQEFSTLCKEKETDIVLGALPFWPRLYNKMALDNDRKVREATQLAFEQLVLRVRRNLAPHLKSLMGCWLLSQCDSHPPAASAATAAFLAALPVAKQADAILFCKTEVMNYLQDNLIQQTIETLSDARLYSKDEMESKYYKVISSTLLAWKLFISTVPDVQQQSLHDKYSAILNEGKFWKYGKHKSSMIRSSFYSVISTLCLCVPDLCQQYADKICPLVLYNLDEPDPLICPTLWEAVLVVVTKIPDCWTKINPNKGMVPKLFVLFKQGGSGNAVSVFPNILPFLSKLPDDVIGTDRGERFYNQFFSNMIIGLKQDKVQVSPSETAAILNAYMECQRYLITQNIDDDVVWRNLFADHVLPLLKQSFTEDSPCLSNSPLYSLLVDMMAYFTMKAKTHEKKSDYFQQVINCIWSDLNMICLNMVDVENKTPSHVNRTLGRLAEFLKCFSIVSKEPKSNKKVLFIDTPDSKSRPPVAIPQKDDKHEKQLQSSNKSEAEKIKSAIWTDNKRLQVLVSKTCQISYQRARADPSIHHLKLISTIISTYPNVKTIQGMIENEEQAASDSDVSANVVFQNVFHKELLPWVLELEEATKHKELELVVAIISAVYQQVDPSVKVEILQNMCQHIASPLVLHTMLRPIVSQSNPKEVNVWLKGPTLGERLTLLTQQLCRESLEGDGADLKGDRDPENCWKLLSLGLSTDEHFEPLIDQKYVDQILAEIMKALPSGDRSENYQPVQVNRCVSFVCDIAHNFFSNVKGCLMMASTEDLLLSLFKISLQDIPKLTGDTYKKVNHTWCEGVSSLVRQKGGFIHEEGFFYKATQELRHQLSSYCTKFNRVTSLSKVGLQLVEMFLSNLPHTAGEDDLDLADPSIQPLLELLTIPMSHGHNSQWKIIPLINSDLTLTFGAEDKIDQSDAYVNSYITPCISTIAFTSTILVERITKPRQQHSDNDLMIEALLDLSYGVSLCNAMLGDKKQQLNDTELSQVCLFMENNLIKILDNSDHTVCSTLIDGLLKRSLTNGNLWSVALGLVLGHLNKDGGASIDIVAKLGGLDRFSTLDDACLHTIESTLSHIKLYQQLQMVDFMVAKVISCPPENITNIDGALGPLSVITKVCGYLETVSEDTNINPEALVGVLNEILVWRDRLEQLFLFHRSPTDVAWPVMQFNLQLMRYLEMMLTKLTDKLTETHWDFIMCSMVAWIQSAHEGLSDKPSELASSVFSVASFSFLSKVSESMDRVTDNPTANLPANLVMEWNEFFSQGAYSVLLPLFVELIGTSDSSIQTSLVIKSLGEAISFCPVDHIKNHQLPAKLIATQEDGLPHDVQTLLNHLCPLLVTRQYAVQLTAYKLLLRFMPVLATYNTTTESEEDKETRPLPSALMQILDTTSHAMQVILQGVKVGDCLQIDPHIEEYNYAIGYHLVWKLLLAFFKGATAENRAQYANALRDNGSVSRLLSNLFCIMPDDPSRTCQFSQVKGSSPMTVLSPKGKMASQNMFGTSAILDIKAPCLHEDLEHLSCSVYYDALQDLPVMARHWWSGLDKSTAALVDRYTADHVSPLLCSAEIQAVRNEETKLENLSIRARPTAREVIATYEKEELTIELVIALPRNHPLSTITVTSEKKHGVAMTQWRNWMLQLTKFLAHQNGSIIDGLSLWKRNVDKRFEGVEDCMICFAVIHMTTCQLPKLQCKTCKKKFHSACLYKWFNTSNNSTCPLCRNLF</sequence>
<dbReference type="InterPro" id="IPR016024">
    <property type="entry name" value="ARM-type_fold"/>
</dbReference>
<reference evidence="17" key="1">
    <citation type="submission" date="2022-03" db="EMBL/GenBank/DDBJ databases">
        <authorList>
            <person name="Martin C."/>
        </authorList>
    </citation>
    <scope>NUCLEOTIDE SEQUENCE</scope>
</reference>
<evidence type="ECO:0000256" key="1">
    <source>
        <dbReference type="ARBA" id="ARBA00000900"/>
    </source>
</evidence>
<dbReference type="InterPro" id="IPR011989">
    <property type="entry name" value="ARM-like"/>
</dbReference>
<dbReference type="InterPro" id="IPR039795">
    <property type="entry name" value="LTN1/Rkr1"/>
</dbReference>
<dbReference type="InterPro" id="IPR054476">
    <property type="entry name" value="Ltn1_N"/>
</dbReference>
<keyword evidence="7" id="KW-0963">Cytoplasm</keyword>
<comment type="function">
    <text evidence="15">E3 ubiquitin-protein ligase. Component of the ribosome quality control complex (RQC), a ribosome-associated complex that mediates ubiquitination and extraction of incompletely synthesized nascent chains for proteasomal degradation.</text>
</comment>
<dbReference type="InterPro" id="IPR013083">
    <property type="entry name" value="Znf_RING/FYVE/PHD"/>
</dbReference>
<comment type="subcellular location">
    <subcellularLocation>
        <location evidence="2">Cytoplasm</location>
        <location evidence="2">Cytosol</location>
    </subcellularLocation>
</comment>
<evidence type="ECO:0000256" key="3">
    <source>
        <dbReference type="ARBA" id="ARBA00004906"/>
    </source>
</evidence>
<keyword evidence="8 15" id="KW-0808">Transferase</keyword>
<dbReference type="GO" id="GO:0061630">
    <property type="term" value="F:ubiquitin protein ligase activity"/>
    <property type="evidence" value="ECO:0007669"/>
    <property type="project" value="UniProtKB-UniRule"/>
</dbReference>
<keyword evidence="12 15" id="KW-0833">Ubl conjugation pathway</keyword>
<dbReference type="GO" id="GO:0016567">
    <property type="term" value="P:protein ubiquitination"/>
    <property type="evidence" value="ECO:0007669"/>
    <property type="project" value="UniProtKB-UniPathway"/>
</dbReference>
<dbReference type="GO" id="GO:0008270">
    <property type="term" value="F:zinc ion binding"/>
    <property type="evidence" value="ECO:0007669"/>
    <property type="project" value="UniProtKB-KW"/>
</dbReference>
<evidence type="ECO:0000313" key="17">
    <source>
        <dbReference type="EMBL" id="CAH1799497.1"/>
    </source>
</evidence>
<evidence type="ECO:0000256" key="12">
    <source>
        <dbReference type="ARBA" id="ARBA00022786"/>
    </source>
</evidence>
<keyword evidence="10" id="KW-0677">Repeat</keyword>
<dbReference type="EMBL" id="CAIIXF020000011">
    <property type="protein sequence ID" value="CAH1799497.1"/>
    <property type="molecule type" value="Genomic_DNA"/>
</dbReference>
<evidence type="ECO:0000256" key="10">
    <source>
        <dbReference type="ARBA" id="ARBA00022737"/>
    </source>
</evidence>
<dbReference type="GO" id="GO:0072344">
    <property type="term" value="P:rescue of stalled ribosome"/>
    <property type="evidence" value="ECO:0007669"/>
    <property type="project" value="UniProtKB-UniRule"/>
</dbReference>